<gene>
    <name evidence="1" type="ORF">CITCOLO1_LOCUS15510</name>
</gene>
<proteinExistence type="predicted"/>
<sequence>MPDSGGGHYKSYIVDTGYYSASIGGLASGTWVNSKPNGEEEVVVDCQWDIGRVLFGVQASEGVCEGVGNLGCVLGRGVCAGCEGCGQCTGVVHGGSGGLVIDCDWSIHEW</sequence>
<organism evidence="1 2">
    <name type="scientific">Citrullus colocynthis</name>
    <name type="common">colocynth</name>
    <dbReference type="NCBI Taxonomy" id="252529"/>
    <lineage>
        <taxon>Eukaryota</taxon>
        <taxon>Viridiplantae</taxon>
        <taxon>Streptophyta</taxon>
        <taxon>Embryophyta</taxon>
        <taxon>Tracheophyta</taxon>
        <taxon>Spermatophyta</taxon>
        <taxon>Magnoliopsida</taxon>
        <taxon>eudicotyledons</taxon>
        <taxon>Gunneridae</taxon>
        <taxon>Pentapetalae</taxon>
        <taxon>rosids</taxon>
        <taxon>fabids</taxon>
        <taxon>Cucurbitales</taxon>
        <taxon>Cucurbitaceae</taxon>
        <taxon>Benincaseae</taxon>
        <taxon>Citrullus</taxon>
    </lineage>
</organism>
<dbReference type="Proteomes" id="UP001642487">
    <property type="component" value="Chromosome 5"/>
</dbReference>
<accession>A0ABP0YX60</accession>
<reference evidence="1 2" key="1">
    <citation type="submission" date="2024-03" db="EMBL/GenBank/DDBJ databases">
        <authorList>
            <person name="Gkanogiannis A."/>
            <person name="Becerra Lopez-Lavalle L."/>
        </authorList>
    </citation>
    <scope>NUCLEOTIDE SEQUENCE [LARGE SCALE GENOMIC DNA]</scope>
</reference>
<protein>
    <submittedName>
        <fullName evidence="1">Uncharacterized protein</fullName>
    </submittedName>
</protein>
<keyword evidence="2" id="KW-1185">Reference proteome</keyword>
<evidence type="ECO:0000313" key="2">
    <source>
        <dbReference type="Proteomes" id="UP001642487"/>
    </source>
</evidence>
<name>A0ABP0YX60_9ROSI</name>
<evidence type="ECO:0000313" key="1">
    <source>
        <dbReference type="EMBL" id="CAK9323330.1"/>
    </source>
</evidence>
<dbReference type="EMBL" id="OZ021739">
    <property type="protein sequence ID" value="CAK9323330.1"/>
    <property type="molecule type" value="Genomic_DNA"/>
</dbReference>